<comment type="similarity">
    <text evidence="2">Belongs to the TMEM198 family.</text>
</comment>
<feature type="transmembrane region" description="Helical" evidence="7">
    <location>
        <begin position="182"/>
        <end position="200"/>
    </location>
</feature>
<evidence type="ECO:0000256" key="7">
    <source>
        <dbReference type="SAM" id="Phobius"/>
    </source>
</evidence>
<evidence type="ECO:0000256" key="4">
    <source>
        <dbReference type="ARBA" id="ARBA00022989"/>
    </source>
</evidence>
<dbReference type="OrthoDB" id="102260at2759"/>
<sequence length="285" mass="30160">MTSTLLPCFRARWPLFAALLAALLATLFATLVHASPLPSDNVVTDFLTALSTNDVPVPGANGEASKLLADSIVLGAIMIVTGLLFTFFGGKLFRVCLFLVGAYIFATIAFAVLQYVEPDTGFNNRKAIYWGVGATAAVLGGALLTFFWKVGLFAIGCFGGYTFALWLLALASGGIIKSASGQAIFVAVFALVGGISMFWVEKHTVRVCTALGGAYFTVLGVDVFAQTGFSNSTKVFLGSSMVKYETSAAIYGMVAFFVVLAALGMAVQYKYTAKVINFKSIRGSE</sequence>
<dbReference type="PANTHER" id="PTHR31247">
    <property type="entry name" value="TRANSMEMBRANE PROTEIN 198 FAMILY MEMBER"/>
    <property type="match status" value="1"/>
</dbReference>
<dbReference type="GO" id="GO:0005886">
    <property type="term" value="C:plasma membrane"/>
    <property type="evidence" value="ECO:0007669"/>
    <property type="project" value="TreeGrafter"/>
</dbReference>
<dbReference type="AlphaFoldDB" id="A0A0L0SSS6"/>
<comment type="subcellular location">
    <subcellularLocation>
        <location evidence="1">Membrane</location>
        <topology evidence="1">Multi-pass membrane protein</topology>
    </subcellularLocation>
</comment>
<feature type="transmembrane region" description="Helical" evidence="7">
    <location>
        <begin position="155"/>
        <end position="176"/>
    </location>
</feature>
<keyword evidence="3 7" id="KW-0812">Transmembrane</keyword>
<dbReference type="PANTHER" id="PTHR31247:SF5">
    <property type="entry name" value="DUF4203 DOMAIN-CONTAINING PROTEIN"/>
    <property type="match status" value="1"/>
</dbReference>
<reference evidence="10 11" key="1">
    <citation type="submission" date="2009-11" db="EMBL/GenBank/DDBJ databases">
        <title>Annotation of Allomyces macrogynus ATCC 38327.</title>
        <authorList>
            <consortium name="The Broad Institute Genome Sequencing Platform"/>
            <person name="Russ C."/>
            <person name="Cuomo C."/>
            <person name="Burger G."/>
            <person name="Gray M.W."/>
            <person name="Holland P.W.H."/>
            <person name="King N."/>
            <person name="Lang F.B.F."/>
            <person name="Roger A.J."/>
            <person name="Ruiz-Trillo I."/>
            <person name="Young S.K."/>
            <person name="Zeng Q."/>
            <person name="Gargeya S."/>
            <person name="Fitzgerald M."/>
            <person name="Haas B."/>
            <person name="Abouelleil A."/>
            <person name="Alvarado L."/>
            <person name="Arachchi H.M."/>
            <person name="Berlin A."/>
            <person name="Chapman S.B."/>
            <person name="Gearin G."/>
            <person name="Goldberg J."/>
            <person name="Griggs A."/>
            <person name="Gujja S."/>
            <person name="Hansen M."/>
            <person name="Heiman D."/>
            <person name="Howarth C."/>
            <person name="Larimer J."/>
            <person name="Lui A."/>
            <person name="MacDonald P.J.P."/>
            <person name="McCowen C."/>
            <person name="Montmayeur A."/>
            <person name="Murphy C."/>
            <person name="Neiman D."/>
            <person name="Pearson M."/>
            <person name="Priest M."/>
            <person name="Roberts A."/>
            <person name="Saif S."/>
            <person name="Shea T."/>
            <person name="Sisk P."/>
            <person name="Stolte C."/>
            <person name="Sykes S."/>
            <person name="Wortman J."/>
            <person name="Nusbaum C."/>
            <person name="Birren B."/>
        </authorList>
    </citation>
    <scope>NUCLEOTIDE SEQUENCE [LARGE SCALE GENOMIC DNA]</scope>
    <source>
        <strain evidence="10 11">ATCC 38327</strain>
    </source>
</reference>
<evidence type="ECO:0000256" key="3">
    <source>
        <dbReference type="ARBA" id="ARBA00022692"/>
    </source>
</evidence>
<keyword evidence="4 7" id="KW-1133">Transmembrane helix</keyword>
<evidence type="ECO:0000259" key="9">
    <source>
        <dbReference type="Pfam" id="PF13886"/>
    </source>
</evidence>
<evidence type="ECO:0000313" key="10">
    <source>
        <dbReference type="EMBL" id="KNE65430.1"/>
    </source>
</evidence>
<feature type="transmembrane region" description="Helical" evidence="7">
    <location>
        <begin position="67"/>
        <end position="88"/>
    </location>
</feature>
<gene>
    <name evidence="10" type="ORF">AMAG_11059</name>
</gene>
<dbReference type="eggNOG" id="ENOG502S6N0">
    <property type="taxonomic scope" value="Eukaryota"/>
</dbReference>
<feature type="transmembrane region" description="Helical" evidence="7">
    <location>
        <begin position="207"/>
        <end position="229"/>
    </location>
</feature>
<keyword evidence="11" id="KW-1185">Reference proteome</keyword>
<evidence type="ECO:0000313" key="11">
    <source>
        <dbReference type="Proteomes" id="UP000054350"/>
    </source>
</evidence>
<dbReference type="Proteomes" id="UP000054350">
    <property type="component" value="Unassembled WGS sequence"/>
</dbReference>
<dbReference type="EMBL" id="GG745347">
    <property type="protein sequence ID" value="KNE65430.1"/>
    <property type="molecule type" value="Genomic_DNA"/>
</dbReference>
<dbReference type="InterPro" id="IPR025256">
    <property type="entry name" value="TM7S3/TM198-like_dom"/>
</dbReference>
<feature type="transmembrane region" description="Helical" evidence="7">
    <location>
        <begin position="128"/>
        <end position="148"/>
    </location>
</feature>
<evidence type="ECO:0000256" key="6">
    <source>
        <dbReference type="ARBA" id="ARBA00049737"/>
    </source>
</evidence>
<evidence type="ECO:0000256" key="8">
    <source>
        <dbReference type="SAM" id="SignalP"/>
    </source>
</evidence>
<feature type="transmembrane region" description="Helical" evidence="7">
    <location>
        <begin position="249"/>
        <end position="269"/>
    </location>
</feature>
<dbReference type="STRING" id="578462.A0A0L0SSS6"/>
<accession>A0A0L0SSS6</accession>
<dbReference type="Pfam" id="PF13886">
    <property type="entry name" value="TM7S3_TM198"/>
    <property type="match status" value="1"/>
</dbReference>
<evidence type="ECO:0000256" key="2">
    <source>
        <dbReference type="ARBA" id="ARBA00006244"/>
    </source>
</evidence>
<evidence type="ECO:0000256" key="5">
    <source>
        <dbReference type="ARBA" id="ARBA00023136"/>
    </source>
</evidence>
<name>A0A0L0SSS6_ALLM3</name>
<feature type="domain" description="TM7S3/TM198-like" evidence="9">
    <location>
        <begin position="75"/>
        <end position="269"/>
    </location>
</feature>
<feature type="chain" id="PRO_5005547971" description="Transmembrane protein 198" evidence="8">
    <location>
        <begin position="35"/>
        <end position="285"/>
    </location>
</feature>
<protein>
    <recommendedName>
        <fullName evidence="6">Transmembrane protein 198</fullName>
    </recommendedName>
</protein>
<organism evidence="10 11">
    <name type="scientific">Allomyces macrogynus (strain ATCC 38327)</name>
    <name type="common">Allomyces javanicus var. macrogynus</name>
    <dbReference type="NCBI Taxonomy" id="578462"/>
    <lineage>
        <taxon>Eukaryota</taxon>
        <taxon>Fungi</taxon>
        <taxon>Fungi incertae sedis</taxon>
        <taxon>Blastocladiomycota</taxon>
        <taxon>Blastocladiomycetes</taxon>
        <taxon>Blastocladiales</taxon>
        <taxon>Blastocladiaceae</taxon>
        <taxon>Allomyces</taxon>
    </lineage>
</organism>
<reference evidence="11" key="2">
    <citation type="submission" date="2009-11" db="EMBL/GenBank/DDBJ databases">
        <title>The Genome Sequence of Allomyces macrogynus strain ATCC 38327.</title>
        <authorList>
            <consortium name="The Broad Institute Genome Sequencing Platform"/>
            <person name="Russ C."/>
            <person name="Cuomo C."/>
            <person name="Shea T."/>
            <person name="Young S.K."/>
            <person name="Zeng Q."/>
            <person name="Koehrsen M."/>
            <person name="Haas B."/>
            <person name="Borodovsky M."/>
            <person name="Guigo R."/>
            <person name="Alvarado L."/>
            <person name="Berlin A."/>
            <person name="Borenstein D."/>
            <person name="Chen Z."/>
            <person name="Engels R."/>
            <person name="Freedman E."/>
            <person name="Gellesch M."/>
            <person name="Goldberg J."/>
            <person name="Griggs A."/>
            <person name="Gujja S."/>
            <person name="Heiman D."/>
            <person name="Hepburn T."/>
            <person name="Howarth C."/>
            <person name="Jen D."/>
            <person name="Larson L."/>
            <person name="Lewis B."/>
            <person name="Mehta T."/>
            <person name="Park D."/>
            <person name="Pearson M."/>
            <person name="Roberts A."/>
            <person name="Saif S."/>
            <person name="Shenoy N."/>
            <person name="Sisk P."/>
            <person name="Stolte C."/>
            <person name="Sykes S."/>
            <person name="Walk T."/>
            <person name="White J."/>
            <person name="Yandava C."/>
            <person name="Burger G."/>
            <person name="Gray M.W."/>
            <person name="Holland P.W.H."/>
            <person name="King N."/>
            <person name="Lang F.B.F."/>
            <person name="Roger A.J."/>
            <person name="Ruiz-Trillo I."/>
            <person name="Lander E."/>
            <person name="Nusbaum C."/>
        </authorList>
    </citation>
    <scope>NUCLEOTIDE SEQUENCE [LARGE SCALE GENOMIC DNA]</scope>
    <source>
        <strain evidence="11">ATCC 38327</strain>
    </source>
</reference>
<dbReference type="VEuPathDB" id="FungiDB:AMAG_11059"/>
<keyword evidence="5 7" id="KW-0472">Membrane</keyword>
<dbReference type="OMA" id="INDHITM"/>
<dbReference type="InterPro" id="IPR040236">
    <property type="entry name" value="TMEM198"/>
</dbReference>
<feature type="signal peptide" evidence="8">
    <location>
        <begin position="1"/>
        <end position="34"/>
    </location>
</feature>
<keyword evidence="8" id="KW-0732">Signal</keyword>
<proteinExistence type="inferred from homology"/>
<feature type="transmembrane region" description="Helical" evidence="7">
    <location>
        <begin position="95"/>
        <end position="116"/>
    </location>
</feature>
<evidence type="ECO:0000256" key="1">
    <source>
        <dbReference type="ARBA" id="ARBA00004141"/>
    </source>
</evidence>